<dbReference type="InterPro" id="IPR025558">
    <property type="entry name" value="DUF4283"/>
</dbReference>
<dbReference type="SUPFAM" id="SSF56219">
    <property type="entry name" value="DNase I-like"/>
    <property type="match status" value="1"/>
</dbReference>
<feature type="coiled-coil region" evidence="1">
    <location>
        <begin position="1052"/>
        <end position="1079"/>
    </location>
</feature>
<dbReference type="Pfam" id="PF14111">
    <property type="entry name" value="DUF4283"/>
    <property type="match status" value="1"/>
</dbReference>
<dbReference type="InterPro" id="IPR044730">
    <property type="entry name" value="RNase_H-like_dom_plant"/>
</dbReference>
<proteinExistence type="predicted"/>
<feature type="domain" description="DUF3778" evidence="4">
    <location>
        <begin position="44"/>
        <end position="87"/>
    </location>
</feature>
<feature type="compositionally biased region" description="Polar residues" evidence="2">
    <location>
        <begin position="505"/>
        <end position="522"/>
    </location>
</feature>
<evidence type="ECO:0000313" key="7">
    <source>
        <dbReference type="EMBL" id="AAM08561.1"/>
    </source>
</evidence>
<dbReference type="InterPro" id="IPR036691">
    <property type="entry name" value="Endo/exonu/phosph_ase_sf"/>
</dbReference>
<dbReference type="InterPro" id="IPR012337">
    <property type="entry name" value="RNaseH-like_sf"/>
</dbReference>
<dbReference type="EMBL" id="AC092749">
    <property type="protein sequence ID" value="AAM08561.1"/>
    <property type="molecule type" value="Genomic_DNA"/>
</dbReference>
<protein>
    <submittedName>
        <fullName evidence="7">Retroelement</fullName>
    </submittedName>
</protein>
<evidence type="ECO:0000256" key="2">
    <source>
        <dbReference type="SAM" id="MobiDB-lite"/>
    </source>
</evidence>
<sequence>MEAVALSAQHGRQRFAEGTIVEEKSGIRRDVTLARSPCSDFTLWRPAAEQRNDSIVHARFVVCVELKLLRFSGELRGEFLLSLVKPTRKFVVHQQTFNCAFYGGQQKGLQVIKRGCKEEKTKATANDISNPNGKLAILLVDFRVGNLDLVNEGRLYAGVMDLDGDPPLEDEHEVVHSQLPEIATSLEAMTITPTKEIRVRLQQSPETATVQATHNLLMKVGHSGGQQRQIPLEALKKSMAKAWQRVYLDISQVESNLFMAHFRNYEDLSWVWQKQPWSFGSDVFLLEWVSLDEKIKPMSAYTFKHLMVNVRIYGIPPSLRNVKNVKLAAENIGQISKAEPIDPDSLLRNQKFVSIRIRIDVEKPVPDHVILELPDKSELKAFLHYERTPIICTFCGLLFHNVQVCPQRQRIIIQFPDASEEDLKDKLGKWITQIDYMPSEAFLDMEESNKNSIVEKFRQHFSSPQFKNIQEQQKQQERGSGTSQSLMPKLDWKKASEKALTLAGCSTVQGPPSQAVHTTTVGKQCEKKDKEPDIQSTPEVGTEEMLVHGSTEKKKLVSSTIEDHVSCNSKNVNTAGKVHQMEPVQSVPLVHRVSPSASAHQNSLVNPAIGTNEVQHRRSTRATKIYETASQHLSKKRGFHEAAHESTKRHCSPTTSATSSFSIVGGEEHGGIESRRASPTNHHSAPIRVPSRRGGQRATRWDQRGGYGGGMVTSTSWRPLAAAHSDVIQRDAPRSPQSINNFHSRKHTWSALEVHHDIFVDQAAGDTQGGGASDAGASSRLILATDPRECNVSEIQLVDPSAGNETKSSKVTASDLIHHFHVANSHVVPVDQASGGLWLMWDEDMDLTIVQSSINYILAYGVYKNSGPIFNLLCIYGDPSHRATSAMWSEISSFVVHSSHKPTFCMGDLNEIMHANEKYGLAPPNQNRINIFKHHVNNLGLMDMGYNGPAYTWSNKQQGKDLVLERLDRCLANVEWCFNYPNTTVYHLPMLYSDHAPIIAILNPKNRRPKRSFMFENWWLLEPDFNQHAHSAWLQSVNCHFQRRTTLLARSLTSWSKKKKPLQQQLDQLEEDLLKIQSSPDREHLYFEEKRIVQQHDITMQKLADYHKQRNDATPSMDQNDNDVIFPPPEIPSENDILEILKQMRRDASPGPDGLNVAFYRAAWNWIKDDVTAMVGSFYETAHRGIRQGCPLSPYLFVLAINELSDQLADAIQRNHISVIKLGQNGPSIHSLMFADDLIIVGQAQQEEVRKTSEIINSFCLRSGQTPNWGKSSILFSKSTPEEVRQNILTIFPVSLMNSSTKHLGHPLLVSAKDRNAAYSFIVDKFKSKLTTYKANSLSHAGIQADGGKKGMALRSWKDICKPVSEGGLGIRDLMAVNKSILVQSAWRILTNPNDLLSSVLKSKYFPNTSFWKARTDMPKSAFWSSILQVSDLWDENKNWDAQKITQIFDSAAQHSIMQVQIMQGEEEDRLCWKYTPSGVCSAKSAYKTIYNEMYPNQNQIWKARNDINFKTKIWEPQQVCNAAQAMAKTYESVHQMEEDSCQDFNRAEENNIRNSIVKIPTGTRVYVDASWKEEKIGVGIFIHNPSNHNAIVIKAQSLNAGTPLLAEAEGLFLAMQIARHLQLQDPIFLSDNSEIVNVVQNEDYIQNPGHWSLRPILSRIKNFLQDQQVRIIWISRELNKVADGLAKSARQAQTNSCLAFDCSNISHICSRDVCPTKRALSFTPNGAVNEQLPLKLNL</sequence>
<reference evidence="8" key="2">
    <citation type="journal article" date="2008" name="Nucleic Acids Res.">
        <title>The rice annotation project database (RAP-DB): 2008 update.</title>
        <authorList>
            <consortium name="The rice annotation project (RAP)"/>
        </authorList>
    </citation>
    <scope>GENOME REANNOTATION</scope>
    <source>
        <strain evidence="8">cv. Nipponbare</strain>
    </source>
</reference>
<dbReference type="PANTHER" id="PTHR34146">
    <property type="entry name" value="POLYNUCLEOTIDYL TRANSFERASE, RIBONUCLEASE H-LIKE SUPERFAMILY PROTEIN-RELATED"/>
    <property type="match status" value="1"/>
</dbReference>
<dbReference type="Pfam" id="PF00078">
    <property type="entry name" value="RVT_1"/>
    <property type="match status" value="1"/>
</dbReference>
<dbReference type="Gene3D" id="3.30.420.10">
    <property type="entry name" value="Ribonuclease H-like superfamily/Ribonuclease H"/>
    <property type="match status" value="1"/>
</dbReference>
<dbReference type="GO" id="GO:0004523">
    <property type="term" value="F:RNA-DNA hybrid ribonuclease activity"/>
    <property type="evidence" value="ECO:0007669"/>
    <property type="project" value="InterPro"/>
</dbReference>
<feature type="domain" description="Reverse transcriptase" evidence="3">
    <location>
        <begin position="1182"/>
        <end position="1297"/>
    </location>
</feature>
<feature type="compositionally biased region" description="Basic and acidic residues" evidence="2">
    <location>
        <begin position="524"/>
        <end position="533"/>
    </location>
</feature>
<dbReference type="InterPro" id="IPR000477">
    <property type="entry name" value="RT_dom"/>
</dbReference>
<feature type="domain" description="DUF4283" evidence="6">
    <location>
        <begin position="228"/>
        <end position="295"/>
    </location>
</feature>
<feature type="domain" description="RNase H type-1" evidence="5">
    <location>
        <begin position="1569"/>
        <end position="1690"/>
    </location>
</feature>
<dbReference type="PANTHER" id="PTHR34146:SF3">
    <property type="entry name" value="POLYNUCLEOTIDYL TRANSFERASE, RIBONUCLEASE H-LIKE SUPERFAMILY PROTEIN"/>
    <property type="match status" value="1"/>
</dbReference>
<feature type="compositionally biased region" description="Basic and acidic residues" evidence="2">
    <location>
        <begin position="666"/>
        <end position="676"/>
    </location>
</feature>
<dbReference type="Proteomes" id="UP000000763">
    <property type="component" value="Chromosome 10"/>
</dbReference>
<dbReference type="InterPro" id="IPR002156">
    <property type="entry name" value="RNaseH_domain"/>
</dbReference>
<evidence type="ECO:0000259" key="3">
    <source>
        <dbReference type="Pfam" id="PF00078"/>
    </source>
</evidence>
<name>Q8S6H9_ORYSJ</name>
<reference evidence="8" key="1">
    <citation type="journal article" date="2005" name="Nature">
        <title>The map-based sequence of the rice genome.</title>
        <authorList>
            <consortium name="International rice genome sequencing project (IRGSP)"/>
            <person name="Matsumoto T."/>
            <person name="Wu J."/>
            <person name="Kanamori H."/>
            <person name="Katayose Y."/>
            <person name="Fujisawa M."/>
            <person name="Namiki N."/>
            <person name="Mizuno H."/>
            <person name="Yamamoto K."/>
            <person name="Antonio B.A."/>
            <person name="Baba T."/>
            <person name="Sakata K."/>
            <person name="Nagamura Y."/>
            <person name="Aoki H."/>
            <person name="Arikawa K."/>
            <person name="Arita K."/>
            <person name="Bito T."/>
            <person name="Chiden Y."/>
            <person name="Fujitsuka N."/>
            <person name="Fukunaka R."/>
            <person name="Hamada M."/>
            <person name="Harada C."/>
            <person name="Hayashi A."/>
            <person name="Hijishita S."/>
            <person name="Honda M."/>
            <person name="Hosokawa S."/>
            <person name="Ichikawa Y."/>
            <person name="Idonuma A."/>
            <person name="Iijima M."/>
            <person name="Ikeda M."/>
            <person name="Ikeno M."/>
            <person name="Ito K."/>
            <person name="Ito S."/>
            <person name="Ito T."/>
            <person name="Ito Y."/>
            <person name="Ito Y."/>
            <person name="Iwabuchi A."/>
            <person name="Kamiya K."/>
            <person name="Karasawa W."/>
            <person name="Kurita K."/>
            <person name="Katagiri S."/>
            <person name="Kikuta A."/>
            <person name="Kobayashi H."/>
            <person name="Kobayashi N."/>
            <person name="Machita K."/>
            <person name="Maehara T."/>
            <person name="Masukawa M."/>
            <person name="Mizubayashi T."/>
            <person name="Mukai Y."/>
            <person name="Nagasaki H."/>
            <person name="Nagata Y."/>
            <person name="Naito S."/>
            <person name="Nakashima M."/>
            <person name="Nakama Y."/>
            <person name="Nakamichi Y."/>
            <person name="Nakamura M."/>
            <person name="Meguro A."/>
            <person name="Negishi M."/>
            <person name="Ohta I."/>
            <person name="Ohta T."/>
            <person name="Okamoto M."/>
            <person name="Ono N."/>
            <person name="Saji S."/>
            <person name="Sakaguchi M."/>
            <person name="Sakai K."/>
            <person name="Shibata M."/>
            <person name="Shimokawa T."/>
            <person name="Song J."/>
            <person name="Takazaki Y."/>
            <person name="Terasawa K."/>
            <person name="Tsugane M."/>
            <person name="Tsuji K."/>
            <person name="Ueda S."/>
            <person name="Waki K."/>
            <person name="Yamagata H."/>
            <person name="Yamamoto M."/>
            <person name="Yamamoto S."/>
            <person name="Yamane H."/>
            <person name="Yoshiki S."/>
            <person name="Yoshihara R."/>
            <person name="Yukawa K."/>
            <person name="Zhong H."/>
            <person name="Yano M."/>
            <person name="Yuan Q."/>
            <person name="Ouyang S."/>
            <person name="Liu J."/>
            <person name="Jones K.M."/>
            <person name="Gansberger K."/>
            <person name="Moffat K."/>
            <person name="Hill J."/>
            <person name="Bera J."/>
            <person name="Fadrosh D."/>
            <person name="Jin S."/>
            <person name="Johri S."/>
            <person name="Kim M."/>
            <person name="Overton L."/>
            <person name="Reardon M."/>
            <person name="Tsitrin T."/>
            <person name="Vuong H."/>
            <person name="Weaver B."/>
            <person name="Ciecko A."/>
            <person name="Tallon L."/>
            <person name="Jackson J."/>
            <person name="Pai G."/>
            <person name="Aken S.V."/>
            <person name="Utterback T."/>
            <person name="Reidmuller S."/>
            <person name="Feldblyum T."/>
            <person name="Hsiao J."/>
            <person name="Zismann V."/>
            <person name="Iobst S."/>
            <person name="de Vazeille A.R."/>
            <person name="Buell C.R."/>
            <person name="Ying K."/>
            <person name="Li Y."/>
            <person name="Lu T."/>
            <person name="Huang Y."/>
            <person name="Zhao Q."/>
            <person name="Feng Q."/>
            <person name="Zhang L."/>
            <person name="Zhu J."/>
            <person name="Weng Q."/>
            <person name="Mu J."/>
            <person name="Lu Y."/>
            <person name="Fan D."/>
            <person name="Liu Y."/>
            <person name="Guan J."/>
            <person name="Zhang Y."/>
            <person name="Yu S."/>
            <person name="Liu X."/>
            <person name="Zhang Y."/>
            <person name="Hong G."/>
            <person name="Han B."/>
            <person name="Choisne N."/>
            <person name="Demange N."/>
            <person name="Orjeda G."/>
            <person name="Samain S."/>
            <person name="Cattolico L."/>
            <person name="Pelletier E."/>
            <person name="Couloux A."/>
            <person name="Segurens B."/>
            <person name="Wincker P."/>
            <person name="D'Hont A."/>
            <person name="Scarpelli C."/>
            <person name="Weissenbach J."/>
            <person name="Salanoubat M."/>
            <person name="Quetier F."/>
            <person name="Yu Y."/>
            <person name="Kim H.R."/>
            <person name="Rambo T."/>
            <person name="Currie J."/>
            <person name="Collura K."/>
            <person name="Luo M."/>
            <person name="Yang T."/>
            <person name="Ammiraju J.S.S."/>
            <person name="Engler F."/>
            <person name="Soderlund C."/>
            <person name="Wing R.A."/>
            <person name="Palmer L.E."/>
            <person name="de la Bastide M."/>
            <person name="Spiegel L."/>
            <person name="Nascimento L."/>
            <person name="Zutavern T."/>
            <person name="O'Shaughnessy A."/>
            <person name="Dike S."/>
            <person name="Dedhia N."/>
            <person name="Preston R."/>
            <person name="Balija V."/>
            <person name="McCombie W.R."/>
            <person name="Chow T."/>
            <person name="Chen H."/>
            <person name="Chung M."/>
            <person name="Chen C."/>
            <person name="Shaw J."/>
            <person name="Wu H."/>
            <person name="Hsiao K."/>
            <person name="Chao Y."/>
            <person name="Chu M."/>
            <person name="Cheng C."/>
            <person name="Hour A."/>
            <person name="Lee P."/>
            <person name="Lin S."/>
            <person name="Lin Y."/>
            <person name="Liou J."/>
            <person name="Liu S."/>
            <person name="Hsing Y."/>
            <person name="Raghuvanshi S."/>
            <person name="Mohanty A."/>
            <person name="Bharti A.K."/>
            <person name="Gaur A."/>
            <person name="Gupta V."/>
            <person name="Kumar D."/>
            <person name="Ravi V."/>
            <person name="Vij S."/>
            <person name="Kapur A."/>
            <person name="Khurana P."/>
            <person name="Khurana P."/>
            <person name="Khurana J.P."/>
            <person name="Tyagi A.K."/>
            <person name="Gaikwad K."/>
            <person name="Singh A."/>
            <person name="Dalal V."/>
            <person name="Srivastava S."/>
            <person name="Dixit A."/>
            <person name="Pal A.K."/>
            <person name="Ghazi I.A."/>
            <person name="Yadav M."/>
            <person name="Pandit A."/>
            <person name="Bhargava A."/>
            <person name="Sureshbabu K."/>
            <person name="Batra K."/>
            <person name="Sharma T.R."/>
            <person name="Mohapatra T."/>
            <person name="Singh N.K."/>
            <person name="Messing J."/>
            <person name="Nelson A.B."/>
            <person name="Fuks G."/>
            <person name="Kavchok S."/>
            <person name="Keizer G."/>
            <person name="Linton E."/>
            <person name="Llaca V."/>
            <person name="Song R."/>
            <person name="Tanyolac B."/>
            <person name="Young S."/>
            <person name="Ho-Il K."/>
            <person name="Hahn J.H."/>
            <person name="Sangsakoo G."/>
            <person name="Vanavichit A."/>
            <person name="de Mattos Luiz.A.T."/>
            <person name="Zimmer P.D."/>
            <person name="Malone G."/>
            <person name="Dellagostin O."/>
            <person name="de Oliveira A.C."/>
            <person name="Bevan M."/>
            <person name="Bancroft I."/>
            <person name="Minx P."/>
            <person name="Cordum H."/>
            <person name="Wilson R."/>
            <person name="Cheng Z."/>
            <person name="Jin W."/>
            <person name="Jiang J."/>
            <person name="Leong S.A."/>
            <person name="Iwama H."/>
            <person name="Gojobori T."/>
            <person name="Itoh T."/>
            <person name="Niimura Y."/>
            <person name="Fujii Y."/>
            <person name="Habara T."/>
            <person name="Sakai H."/>
            <person name="Sato Y."/>
            <person name="Wilson G."/>
            <person name="Kumar K."/>
            <person name="McCouch S."/>
            <person name="Juretic N."/>
            <person name="Hoen D."/>
            <person name="Wright S."/>
            <person name="Bruskiewich R."/>
            <person name="Bureau T."/>
            <person name="Miyao A."/>
            <person name="Hirochika H."/>
            <person name="Nishikawa T."/>
            <person name="Kadowaki K."/>
            <person name="Sugiura M."/>
            <person name="Burr B."/>
            <person name="Sasaki T."/>
        </authorList>
    </citation>
    <scope>NUCLEOTIDE SEQUENCE [LARGE SCALE GENOMIC DNA]</scope>
    <source>
        <strain evidence="8">cv. Nipponbare</strain>
    </source>
</reference>
<dbReference type="Pfam" id="PF13456">
    <property type="entry name" value="RVT_3"/>
    <property type="match status" value="1"/>
</dbReference>
<dbReference type="SUPFAM" id="SSF53098">
    <property type="entry name" value="Ribonuclease H-like"/>
    <property type="match status" value="1"/>
</dbReference>
<accession>Q8S6H9</accession>
<feature type="region of interest" description="Disordered" evidence="2">
    <location>
        <begin position="465"/>
        <end position="488"/>
    </location>
</feature>
<organism evidence="7 8">
    <name type="scientific">Oryza sativa subsp. japonica</name>
    <name type="common">Rice</name>
    <dbReference type="NCBI Taxonomy" id="39947"/>
    <lineage>
        <taxon>Eukaryota</taxon>
        <taxon>Viridiplantae</taxon>
        <taxon>Streptophyta</taxon>
        <taxon>Embryophyta</taxon>
        <taxon>Tracheophyta</taxon>
        <taxon>Spermatophyta</taxon>
        <taxon>Magnoliopsida</taxon>
        <taxon>Liliopsida</taxon>
        <taxon>Poales</taxon>
        <taxon>Poaceae</taxon>
        <taxon>BOP clade</taxon>
        <taxon>Oryzoideae</taxon>
        <taxon>Oryzeae</taxon>
        <taxon>Oryzinae</taxon>
        <taxon>Oryza</taxon>
        <taxon>Oryza sativa</taxon>
    </lineage>
</organism>
<dbReference type="GO" id="GO:0003676">
    <property type="term" value="F:nucleic acid binding"/>
    <property type="evidence" value="ECO:0007669"/>
    <property type="project" value="InterPro"/>
</dbReference>
<evidence type="ECO:0000259" key="6">
    <source>
        <dbReference type="Pfam" id="PF14111"/>
    </source>
</evidence>
<dbReference type="CDD" id="cd06222">
    <property type="entry name" value="RNase_H_like"/>
    <property type="match status" value="1"/>
</dbReference>
<dbReference type="InterPro" id="IPR022256">
    <property type="entry name" value="DUF3778"/>
</dbReference>
<dbReference type="InterPro" id="IPR036397">
    <property type="entry name" value="RNaseH_sf"/>
</dbReference>
<dbReference type="Gene3D" id="3.60.10.10">
    <property type="entry name" value="Endonuclease/exonuclease/phosphatase"/>
    <property type="match status" value="1"/>
</dbReference>
<feature type="compositionally biased region" description="Polar residues" evidence="2">
    <location>
        <begin position="652"/>
        <end position="662"/>
    </location>
</feature>
<evidence type="ECO:0000256" key="1">
    <source>
        <dbReference type="SAM" id="Coils"/>
    </source>
</evidence>
<evidence type="ECO:0000313" key="8">
    <source>
        <dbReference type="Proteomes" id="UP000000763"/>
    </source>
</evidence>
<evidence type="ECO:0000259" key="4">
    <source>
        <dbReference type="Pfam" id="PF12620"/>
    </source>
</evidence>
<feature type="region of interest" description="Disordered" evidence="2">
    <location>
        <begin position="644"/>
        <end position="709"/>
    </location>
</feature>
<dbReference type="Pfam" id="PF12620">
    <property type="entry name" value="DUF3778"/>
    <property type="match status" value="1"/>
</dbReference>
<evidence type="ECO:0000259" key="5">
    <source>
        <dbReference type="Pfam" id="PF13456"/>
    </source>
</evidence>
<keyword evidence="1" id="KW-0175">Coiled coil</keyword>
<feature type="region of interest" description="Disordered" evidence="2">
    <location>
        <begin position="505"/>
        <end position="551"/>
    </location>
</feature>
<gene>
    <name evidence="7" type="primary">OSJNBb0023M11.15</name>
</gene>